<sequence>MQILNRLEEARSLDGVAEKLQAVVTAVAKPRRLRDLLHGTYVGHAVHPVLVQLPVGAFMSAAVLDLVPGAHKAATTLIGVGTAATAPAVAAGWVDWSQLTKDRQRVGLVHAAANAVAITLYGASLVARLRGGSGRALSYTGLTVAGLGAYLGGHLSYARGAGVSHAATELTRVPSAWTSVGPLAELPTGKPVVRTVGDVPVLLWRDGDQVTAMIERCSHAGGPLGEGEVTAEGCVVCPWHGSTFRLRDGVVVHGPASANQPLLRVRVTGGDVEVAQP</sequence>
<keyword evidence="2" id="KW-0479">Metal-binding</keyword>
<keyword evidence="1" id="KW-0001">2Fe-2S</keyword>
<feature type="transmembrane region" description="Helical" evidence="7">
    <location>
        <begin position="106"/>
        <end position="127"/>
    </location>
</feature>
<comment type="caution">
    <text evidence="9">The sequence shown here is derived from an EMBL/GenBank/DDBJ whole genome shotgun (WGS) entry which is preliminary data.</text>
</comment>
<dbReference type="PANTHER" id="PTHR21496">
    <property type="entry name" value="FERREDOXIN-RELATED"/>
    <property type="match status" value="1"/>
</dbReference>
<dbReference type="PANTHER" id="PTHR21496:SF0">
    <property type="entry name" value="RIESKE DOMAIN-CONTAINING PROTEIN"/>
    <property type="match status" value="1"/>
</dbReference>
<protein>
    <submittedName>
        <fullName evidence="9">Nitrite reductase/ring-hydroxylating ferredoxin subunit/uncharacterized membrane protein</fullName>
    </submittedName>
</protein>
<keyword evidence="7" id="KW-1133">Transmembrane helix</keyword>
<dbReference type="GO" id="GO:0046872">
    <property type="term" value="F:metal ion binding"/>
    <property type="evidence" value="ECO:0007669"/>
    <property type="project" value="UniProtKB-KW"/>
</dbReference>
<feature type="domain" description="Rieske" evidence="8">
    <location>
        <begin position="178"/>
        <end position="274"/>
    </location>
</feature>
<keyword evidence="7" id="KW-0472">Membrane</keyword>
<dbReference type="InterPro" id="IPR019251">
    <property type="entry name" value="DUF2231_TM"/>
</dbReference>
<name>A0A7W7CWH6_9ACTN</name>
<dbReference type="Pfam" id="PF00355">
    <property type="entry name" value="Rieske"/>
    <property type="match status" value="1"/>
</dbReference>
<dbReference type="EMBL" id="JACHMF010000001">
    <property type="protein sequence ID" value="MBB4695923.1"/>
    <property type="molecule type" value="Genomic_DNA"/>
</dbReference>
<dbReference type="GO" id="GO:0051537">
    <property type="term" value="F:2 iron, 2 sulfur cluster binding"/>
    <property type="evidence" value="ECO:0007669"/>
    <property type="project" value="UniProtKB-KW"/>
</dbReference>
<evidence type="ECO:0000313" key="9">
    <source>
        <dbReference type="EMBL" id="MBB4695923.1"/>
    </source>
</evidence>
<feature type="transmembrane region" description="Helical" evidence="7">
    <location>
        <begin position="45"/>
        <end position="67"/>
    </location>
</feature>
<dbReference type="InterPro" id="IPR036922">
    <property type="entry name" value="Rieske_2Fe-2S_sf"/>
</dbReference>
<dbReference type="GO" id="GO:0016705">
    <property type="term" value="F:oxidoreductase activity, acting on paired donors, with incorporation or reduction of molecular oxygen"/>
    <property type="evidence" value="ECO:0007669"/>
    <property type="project" value="UniProtKB-ARBA"/>
</dbReference>
<reference evidence="9 10" key="1">
    <citation type="submission" date="2020-08" db="EMBL/GenBank/DDBJ databases">
        <title>Sequencing the genomes of 1000 actinobacteria strains.</title>
        <authorList>
            <person name="Klenk H.-P."/>
        </authorList>
    </citation>
    <scope>NUCLEOTIDE SEQUENCE [LARGE SCALE GENOMIC DNA]</scope>
    <source>
        <strain evidence="9 10">DSM 45518</strain>
    </source>
</reference>
<evidence type="ECO:0000259" key="8">
    <source>
        <dbReference type="PROSITE" id="PS51296"/>
    </source>
</evidence>
<dbReference type="PROSITE" id="PS51296">
    <property type="entry name" value="RIESKE"/>
    <property type="match status" value="1"/>
</dbReference>
<dbReference type="RefSeq" id="WP_184954213.1">
    <property type="nucleotide sequence ID" value="NZ_BOMC01000057.1"/>
</dbReference>
<keyword evidence="7" id="KW-0812">Transmembrane</keyword>
<gene>
    <name evidence="9" type="ORF">BKA14_006071</name>
</gene>
<feature type="transmembrane region" description="Helical" evidence="7">
    <location>
        <begin position="74"/>
        <end position="94"/>
    </location>
</feature>
<evidence type="ECO:0000256" key="7">
    <source>
        <dbReference type="SAM" id="Phobius"/>
    </source>
</evidence>
<dbReference type="SUPFAM" id="SSF50022">
    <property type="entry name" value="ISP domain"/>
    <property type="match status" value="1"/>
</dbReference>
<organism evidence="9 10">
    <name type="scientific">Paractinoplanes abujensis</name>
    <dbReference type="NCBI Taxonomy" id="882441"/>
    <lineage>
        <taxon>Bacteria</taxon>
        <taxon>Bacillati</taxon>
        <taxon>Actinomycetota</taxon>
        <taxon>Actinomycetes</taxon>
        <taxon>Micromonosporales</taxon>
        <taxon>Micromonosporaceae</taxon>
        <taxon>Paractinoplanes</taxon>
    </lineage>
</organism>
<evidence type="ECO:0000256" key="3">
    <source>
        <dbReference type="ARBA" id="ARBA00023004"/>
    </source>
</evidence>
<evidence type="ECO:0000256" key="1">
    <source>
        <dbReference type="ARBA" id="ARBA00022714"/>
    </source>
</evidence>
<dbReference type="AlphaFoldDB" id="A0A7W7CWH6"/>
<comment type="similarity">
    <text evidence="6">Belongs to the bacterial ring-hydroxylating dioxygenase ferredoxin component family.</text>
</comment>
<proteinExistence type="inferred from homology"/>
<dbReference type="Pfam" id="PF09990">
    <property type="entry name" value="DUF2231"/>
    <property type="match status" value="1"/>
</dbReference>
<dbReference type="CDD" id="cd03467">
    <property type="entry name" value="Rieske"/>
    <property type="match status" value="1"/>
</dbReference>
<keyword evidence="10" id="KW-1185">Reference proteome</keyword>
<keyword evidence="4" id="KW-0411">Iron-sulfur</keyword>
<accession>A0A7W7CWH6</accession>
<evidence type="ECO:0000256" key="2">
    <source>
        <dbReference type="ARBA" id="ARBA00022723"/>
    </source>
</evidence>
<evidence type="ECO:0000256" key="5">
    <source>
        <dbReference type="ARBA" id="ARBA00034078"/>
    </source>
</evidence>
<dbReference type="Gene3D" id="2.102.10.10">
    <property type="entry name" value="Rieske [2Fe-2S] iron-sulphur domain"/>
    <property type="match status" value="1"/>
</dbReference>
<keyword evidence="3" id="KW-0408">Iron</keyword>
<evidence type="ECO:0000256" key="4">
    <source>
        <dbReference type="ARBA" id="ARBA00023014"/>
    </source>
</evidence>
<dbReference type="Proteomes" id="UP000542742">
    <property type="component" value="Unassembled WGS sequence"/>
</dbReference>
<evidence type="ECO:0000256" key="6">
    <source>
        <dbReference type="ARBA" id="ARBA00038001"/>
    </source>
</evidence>
<dbReference type="InterPro" id="IPR017941">
    <property type="entry name" value="Rieske_2Fe-2S"/>
</dbReference>
<comment type="cofactor">
    <cofactor evidence="5">
        <name>[2Fe-2S] cluster</name>
        <dbReference type="ChEBI" id="CHEBI:190135"/>
    </cofactor>
</comment>
<dbReference type="GO" id="GO:0004497">
    <property type="term" value="F:monooxygenase activity"/>
    <property type="evidence" value="ECO:0007669"/>
    <property type="project" value="UniProtKB-ARBA"/>
</dbReference>
<evidence type="ECO:0000313" key="10">
    <source>
        <dbReference type="Proteomes" id="UP000542742"/>
    </source>
</evidence>